<organism evidence="1 2">
    <name type="scientific">Spirosoma arboris</name>
    <dbReference type="NCBI Taxonomy" id="2682092"/>
    <lineage>
        <taxon>Bacteria</taxon>
        <taxon>Pseudomonadati</taxon>
        <taxon>Bacteroidota</taxon>
        <taxon>Cytophagia</taxon>
        <taxon>Cytophagales</taxon>
        <taxon>Cytophagaceae</taxon>
        <taxon>Spirosoma</taxon>
    </lineage>
</organism>
<reference evidence="1 2" key="1">
    <citation type="submission" date="2019-12" db="EMBL/GenBank/DDBJ databases">
        <title>Spirosoma sp. HMF4905 genome sequencing and assembly.</title>
        <authorList>
            <person name="Kang H."/>
            <person name="Cha I."/>
            <person name="Kim H."/>
            <person name="Joh K."/>
        </authorList>
    </citation>
    <scope>NUCLEOTIDE SEQUENCE [LARGE SCALE GENOMIC DNA]</scope>
    <source>
        <strain evidence="1 2">HMF4905</strain>
    </source>
</reference>
<dbReference type="Proteomes" id="UP000436006">
    <property type="component" value="Unassembled WGS sequence"/>
</dbReference>
<dbReference type="EMBL" id="WPIN01000019">
    <property type="protein sequence ID" value="MVM34931.1"/>
    <property type="molecule type" value="Genomic_DNA"/>
</dbReference>
<sequence length="207" mass="23824">MINVVRDQPAPPSLSSQKSYRSSDVIDALHQVFRGKCYLTEKVFDSPNEMEVDHFMTQTESPDLVYTWDNLYAIDQKANKQRPKQTPVGGYLDPCHEDDDVEQEIIYVVEFGGNSLFKARDLSNQKAINTANLLNHLHKDLKPAVKDKHHEVVNAVAEWHNAKKLGNENEEFEKELLIKKLLSRDSHFTMLMRSIKAIQSLPPEFFD</sequence>
<keyword evidence="2" id="KW-1185">Reference proteome</keyword>
<name>A0A7K1SMA5_9BACT</name>
<evidence type="ECO:0000313" key="2">
    <source>
        <dbReference type="Proteomes" id="UP000436006"/>
    </source>
</evidence>
<evidence type="ECO:0000313" key="1">
    <source>
        <dbReference type="EMBL" id="MVM34931.1"/>
    </source>
</evidence>
<comment type="caution">
    <text evidence="1">The sequence shown here is derived from an EMBL/GenBank/DDBJ whole genome shotgun (WGS) entry which is preliminary data.</text>
</comment>
<dbReference type="RefSeq" id="WP_157589745.1">
    <property type="nucleotide sequence ID" value="NZ_WPIN01000019.1"/>
</dbReference>
<protein>
    <recommendedName>
        <fullName evidence="3">HNH endonuclease</fullName>
    </recommendedName>
</protein>
<gene>
    <name evidence="1" type="ORF">GO755_33190</name>
</gene>
<evidence type="ECO:0008006" key="3">
    <source>
        <dbReference type="Google" id="ProtNLM"/>
    </source>
</evidence>
<accession>A0A7K1SMA5</accession>
<proteinExistence type="predicted"/>
<dbReference type="AlphaFoldDB" id="A0A7K1SMA5"/>